<dbReference type="InterPro" id="IPR001656">
    <property type="entry name" value="PsdUridine_synth_TruD"/>
</dbReference>
<gene>
    <name evidence="5" type="ORF">EDEG_03008</name>
</gene>
<dbReference type="PANTHER" id="PTHR13326:SF21">
    <property type="entry name" value="PSEUDOURIDYLATE SYNTHASE PUS7L"/>
    <property type="match status" value="1"/>
</dbReference>
<dbReference type="VEuPathDB" id="MicrosporidiaDB:EDEG_03008"/>
<keyword evidence="2" id="KW-0819">tRNA processing</keyword>
<dbReference type="OMA" id="YYGNQRF"/>
<evidence type="ECO:0000256" key="1">
    <source>
        <dbReference type="ARBA" id="ARBA00007953"/>
    </source>
</evidence>
<dbReference type="STRING" id="1003232.J9D481"/>
<evidence type="ECO:0000313" key="5">
    <source>
        <dbReference type="EMBL" id="EJW02586.1"/>
    </source>
</evidence>
<dbReference type="Gene3D" id="3.30.2350.20">
    <property type="entry name" value="TruD, catalytic domain"/>
    <property type="match status" value="2"/>
</dbReference>
<dbReference type="SUPFAM" id="SSF55120">
    <property type="entry name" value="Pseudouridine synthase"/>
    <property type="match status" value="1"/>
</dbReference>
<comment type="caution">
    <text evidence="5">The sequence shown here is derived from an EMBL/GenBank/DDBJ whole genome shotgun (WGS) entry which is preliminary data.</text>
</comment>
<keyword evidence="3" id="KW-0413">Isomerase</keyword>
<dbReference type="InterPro" id="IPR020119">
    <property type="entry name" value="PsdUridine_synth_TruD_CS"/>
</dbReference>
<feature type="domain" description="TRUD" evidence="4">
    <location>
        <begin position="350"/>
        <end position="545"/>
    </location>
</feature>
<dbReference type="Proteomes" id="UP000003163">
    <property type="component" value="Unassembled WGS sequence"/>
</dbReference>
<dbReference type="PROSITE" id="PS01268">
    <property type="entry name" value="UPF0024"/>
    <property type="match status" value="1"/>
</dbReference>
<proteinExistence type="inferred from homology"/>
<dbReference type="PROSITE" id="PS50984">
    <property type="entry name" value="TRUD"/>
    <property type="match status" value="1"/>
</dbReference>
<keyword evidence="6" id="KW-1185">Reference proteome</keyword>
<dbReference type="AlphaFoldDB" id="J9D481"/>
<dbReference type="InterPro" id="IPR042214">
    <property type="entry name" value="TruD_catalytic"/>
</dbReference>
<sequence>MNQLSDIGIYEFVNEPVNFKGAFTLKEKYEDFIVKEITSEGVVTDNFFIDFEKLKETIMYFRQFYNKIEEGTSINSDILCSNIEQVKAFDDKLLDYIANEEDKNLKFCEIFELKEPSNFKFLTINEKTKEKRKEIHDQSKYHPFYSVKNVENNTLEISFDSDKLNTFRCTMKKINRDTIEACNVIASMLKIPREKICFAGNKDKRAITYQEITIEKVRFIDLYKLTFNCYKNNDKITLYNLRKTSLKAKLGNLIGNRFIIRIKPNQESFNEINNVSINNLVEKENIINQLFNNSADDQEAYQNEAGSEKMTVDEVNSKRMKIQTSANTIYDSKNHKNRLKELKKERLEKGFINYFGHQRFGSNMNNHIVGKHLINKEFDQAFDEIMKIGQFDSETVKKAKELYNSKNFSEAFDSFPLRNKVERCICKGKMKNLEFYKIIKNIQRETIMLYHHSYQSYKFNIKLSNLVQEARKSGNLNDLYDKELEIEAENTKHTKGYTRNVIKHFKNHNLVHNDDYVEVFFDLDSSTYATIALRELIGDDVYFCK</sequence>
<dbReference type="GO" id="GO:0003723">
    <property type="term" value="F:RNA binding"/>
    <property type="evidence" value="ECO:0007669"/>
    <property type="project" value="InterPro"/>
</dbReference>
<dbReference type="InterPro" id="IPR020103">
    <property type="entry name" value="PsdUridine_synth_cat_dom_sf"/>
</dbReference>
<dbReference type="GO" id="GO:0009982">
    <property type="term" value="F:pseudouridine synthase activity"/>
    <property type="evidence" value="ECO:0007669"/>
    <property type="project" value="InterPro"/>
</dbReference>
<comment type="similarity">
    <text evidence="1">Belongs to the pseudouridine synthase TruD family.</text>
</comment>
<dbReference type="GO" id="GO:0008033">
    <property type="term" value="P:tRNA processing"/>
    <property type="evidence" value="ECO:0007669"/>
    <property type="project" value="UniProtKB-KW"/>
</dbReference>
<reference evidence="5 6" key="1">
    <citation type="submission" date="2011-08" db="EMBL/GenBank/DDBJ databases">
        <authorList>
            <person name="Liu Z.J."/>
            <person name="Shi F.L."/>
            <person name="Lu J.Q."/>
            <person name="Li M."/>
            <person name="Wang Z.L."/>
        </authorList>
    </citation>
    <scope>NUCLEOTIDE SEQUENCE [LARGE SCALE GENOMIC DNA]</scope>
    <source>
        <strain evidence="5 6">USNM 41457</strain>
    </source>
</reference>
<name>J9D481_EDHAE</name>
<reference evidence="6" key="2">
    <citation type="submission" date="2015-07" db="EMBL/GenBank/DDBJ databases">
        <title>Contrasting host-pathogen interactions and genome evolution in two generalist and specialist microsporidian pathogens of mosquitoes.</title>
        <authorList>
            <consortium name="The Broad Institute Genomics Platform"/>
            <consortium name="The Broad Institute Genome Sequencing Center for Infectious Disease"/>
            <person name="Cuomo C.A."/>
            <person name="Sanscrainte N.D."/>
            <person name="Goldberg J.M."/>
            <person name="Heiman D."/>
            <person name="Young S."/>
            <person name="Zeng Q."/>
            <person name="Becnel J.J."/>
            <person name="Birren B.W."/>
        </authorList>
    </citation>
    <scope>NUCLEOTIDE SEQUENCE [LARGE SCALE GENOMIC DNA]</scope>
    <source>
        <strain evidence="6">USNM 41457</strain>
    </source>
</reference>
<dbReference type="Gene3D" id="1.10.1510.30">
    <property type="match status" value="1"/>
</dbReference>
<dbReference type="InParanoid" id="J9D481"/>
<dbReference type="GO" id="GO:0001522">
    <property type="term" value="P:pseudouridine synthesis"/>
    <property type="evidence" value="ECO:0007669"/>
    <property type="project" value="InterPro"/>
</dbReference>
<dbReference type="HOGENOM" id="CLU_005281_3_0_1"/>
<evidence type="ECO:0000313" key="6">
    <source>
        <dbReference type="Proteomes" id="UP000003163"/>
    </source>
</evidence>
<dbReference type="Pfam" id="PF01142">
    <property type="entry name" value="TruD"/>
    <property type="match status" value="2"/>
</dbReference>
<dbReference type="InterPro" id="IPR011760">
    <property type="entry name" value="PsdUridine_synth_TruD_insert"/>
</dbReference>
<organism evidence="5 6">
    <name type="scientific">Edhazardia aedis (strain USNM 41457)</name>
    <name type="common">Microsporidian parasite</name>
    <dbReference type="NCBI Taxonomy" id="1003232"/>
    <lineage>
        <taxon>Eukaryota</taxon>
        <taxon>Fungi</taxon>
        <taxon>Fungi incertae sedis</taxon>
        <taxon>Microsporidia</taxon>
        <taxon>Edhazardia</taxon>
    </lineage>
</organism>
<dbReference type="PANTHER" id="PTHR13326">
    <property type="entry name" value="TRNA PSEUDOURIDINE SYNTHASE D"/>
    <property type="match status" value="1"/>
</dbReference>
<evidence type="ECO:0000256" key="3">
    <source>
        <dbReference type="ARBA" id="ARBA00023235"/>
    </source>
</evidence>
<evidence type="ECO:0000256" key="2">
    <source>
        <dbReference type="ARBA" id="ARBA00022694"/>
    </source>
</evidence>
<dbReference type="PIRSF" id="PIRSF037016">
    <property type="entry name" value="Pseudouridin_synth_euk_prd"/>
    <property type="match status" value="1"/>
</dbReference>
<evidence type="ECO:0000259" key="4">
    <source>
        <dbReference type="PROSITE" id="PS50984"/>
    </source>
</evidence>
<accession>J9D481</accession>
<protein>
    <submittedName>
        <fullName evidence="5">TruD family tRNA pseudouridine synthase</fullName>
    </submittedName>
</protein>
<dbReference type="EMBL" id="AFBI03000064">
    <property type="protein sequence ID" value="EJW02586.1"/>
    <property type="molecule type" value="Genomic_DNA"/>
</dbReference>
<dbReference type="GO" id="GO:0005634">
    <property type="term" value="C:nucleus"/>
    <property type="evidence" value="ECO:0007669"/>
    <property type="project" value="TreeGrafter"/>
</dbReference>
<dbReference type="OrthoDB" id="447290at2759"/>
<dbReference type="Gene3D" id="3.30.70.3160">
    <property type="match status" value="1"/>
</dbReference>